<feature type="domain" description="Histidine kinase" evidence="5">
    <location>
        <begin position="658"/>
        <end position="751"/>
    </location>
</feature>
<keyword evidence="2 6" id="KW-0418">Kinase</keyword>
<dbReference type="SUPFAM" id="SSF55874">
    <property type="entry name" value="ATPase domain of HSP90 chaperone/DNA topoisomerase II/histidine kinase"/>
    <property type="match status" value="1"/>
</dbReference>
<dbReference type="InterPro" id="IPR036890">
    <property type="entry name" value="HATPase_C_sf"/>
</dbReference>
<evidence type="ECO:0000256" key="4">
    <source>
        <dbReference type="SAM" id="Phobius"/>
    </source>
</evidence>
<gene>
    <name evidence="6" type="primary">degS</name>
    <name evidence="6" type="ORF">CA13_46500</name>
</gene>
<dbReference type="AlphaFoldDB" id="A0A5C5Z7W5"/>
<evidence type="ECO:0000313" key="6">
    <source>
        <dbReference type="EMBL" id="TWT83187.1"/>
    </source>
</evidence>
<dbReference type="Proteomes" id="UP000315010">
    <property type="component" value="Unassembled WGS sequence"/>
</dbReference>
<keyword evidence="4" id="KW-0812">Transmembrane</keyword>
<keyword evidence="3" id="KW-0902">Two-component regulatory system</keyword>
<dbReference type="InterPro" id="IPR003594">
    <property type="entry name" value="HATPase_dom"/>
</dbReference>
<evidence type="ECO:0000256" key="3">
    <source>
        <dbReference type="ARBA" id="ARBA00023012"/>
    </source>
</evidence>
<dbReference type="PANTHER" id="PTHR24421">
    <property type="entry name" value="NITRATE/NITRITE SENSOR PROTEIN NARX-RELATED"/>
    <property type="match status" value="1"/>
</dbReference>
<dbReference type="EMBL" id="SJPJ01000001">
    <property type="protein sequence ID" value="TWT83187.1"/>
    <property type="molecule type" value="Genomic_DNA"/>
</dbReference>
<name>A0A5C5Z7W5_9BACT</name>
<dbReference type="InterPro" id="IPR011712">
    <property type="entry name" value="Sig_transdc_His_kin_sub3_dim/P"/>
</dbReference>
<dbReference type="PANTHER" id="PTHR24421:SF62">
    <property type="entry name" value="SENSORY TRANSDUCTION HISTIDINE KINASE"/>
    <property type="match status" value="1"/>
</dbReference>
<keyword evidence="1 6" id="KW-0808">Transferase</keyword>
<dbReference type="GO" id="GO:0000155">
    <property type="term" value="F:phosphorelay sensor kinase activity"/>
    <property type="evidence" value="ECO:0007669"/>
    <property type="project" value="InterPro"/>
</dbReference>
<keyword evidence="4" id="KW-0472">Membrane</keyword>
<evidence type="ECO:0000313" key="7">
    <source>
        <dbReference type="Proteomes" id="UP000315010"/>
    </source>
</evidence>
<organism evidence="6 7">
    <name type="scientific">Novipirellula herctigrandis</name>
    <dbReference type="NCBI Taxonomy" id="2527986"/>
    <lineage>
        <taxon>Bacteria</taxon>
        <taxon>Pseudomonadati</taxon>
        <taxon>Planctomycetota</taxon>
        <taxon>Planctomycetia</taxon>
        <taxon>Pirellulales</taxon>
        <taxon>Pirellulaceae</taxon>
        <taxon>Novipirellula</taxon>
    </lineage>
</organism>
<keyword evidence="7" id="KW-1185">Reference proteome</keyword>
<dbReference type="Pfam" id="PF02518">
    <property type="entry name" value="HATPase_c"/>
    <property type="match status" value="1"/>
</dbReference>
<dbReference type="CDD" id="cd16917">
    <property type="entry name" value="HATPase_UhpB-NarQ-NarX-like"/>
    <property type="match status" value="1"/>
</dbReference>
<dbReference type="GO" id="GO:0046983">
    <property type="term" value="F:protein dimerization activity"/>
    <property type="evidence" value="ECO:0007669"/>
    <property type="project" value="InterPro"/>
</dbReference>
<dbReference type="PROSITE" id="PS50109">
    <property type="entry name" value="HIS_KIN"/>
    <property type="match status" value="1"/>
</dbReference>
<dbReference type="GO" id="GO:0016020">
    <property type="term" value="C:membrane"/>
    <property type="evidence" value="ECO:0007669"/>
    <property type="project" value="InterPro"/>
</dbReference>
<dbReference type="SMART" id="SM00387">
    <property type="entry name" value="HATPase_c"/>
    <property type="match status" value="1"/>
</dbReference>
<comment type="caution">
    <text evidence="6">The sequence shown here is derived from an EMBL/GenBank/DDBJ whole genome shotgun (WGS) entry which is preliminary data.</text>
</comment>
<evidence type="ECO:0000256" key="1">
    <source>
        <dbReference type="ARBA" id="ARBA00022679"/>
    </source>
</evidence>
<reference evidence="6 7" key="1">
    <citation type="submission" date="2019-02" db="EMBL/GenBank/DDBJ databases">
        <title>Deep-cultivation of Planctomycetes and their phenomic and genomic characterization uncovers novel biology.</title>
        <authorList>
            <person name="Wiegand S."/>
            <person name="Jogler M."/>
            <person name="Boedeker C."/>
            <person name="Pinto D."/>
            <person name="Vollmers J."/>
            <person name="Rivas-Marin E."/>
            <person name="Kohn T."/>
            <person name="Peeters S.H."/>
            <person name="Heuer A."/>
            <person name="Rast P."/>
            <person name="Oberbeckmann S."/>
            <person name="Bunk B."/>
            <person name="Jeske O."/>
            <person name="Meyerdierks A."/>
            <person name="Storesund J.E."/>
            <person name="Kallscheuer N."/>
            <person name="Luecker S."/>
            <person name="Lage O.M."/>
            <person name="Pohl T."/>
            <person name="Merkel B.J."/>
            <person name="Hornburger P."/>
            <person name="Mueller R.-W."/>
            <person name="Bruemmer F."/>
            <person name="Labrenz M."/>
            <person name="Spormann A.M."/>
            <person name="Op Den Camp H."/>
            <person name="Overmann J."/>
            <person name="Amann R."/>
            <person name="Jetten M.S.M."/>
            <person name="Mascher T."/>
            <person name="Medema M.H."/>
            <person name="Devos D.P."/>
            <person name="Kaster A.-K."/>
            <person name="Ovreas L."/>
            <person name="Rohde M."/>
            <person name="Galperin M.Y."/>
            <person name="Jogler C."/>
        </authorList>
    </citation>
    <scope>NUCLEOTIDE SEQUENCE [LARGE SCALE GENOMIC DNA]</scope>
    <source>
        <strain evidence="6 7">CA13</strain>
    </source>
</reference>
<protein>
    <submittedName>
        <fullName evidence="6">Signal transduction histidine-protein kinase/phosphatase DegS</fullName>
        <ecNumber evidence="6">2.7.13.3</ecNumber>
    </submittedName>
</protein>
<dbReference type="InterPro" id="IPR050482">
    <property type="entry name" value="Sensor_HK_TwoCompSys"/>
</dbReference>
<dbReference type="Pfam" id="PF07730">
    <property type="entry name" value="HisKA_3"/>
    <property type="match status" value="1"/>
</dbReference>
<feature type="transmembrane region" description="Helical" evidence="4">
    <location>
        <begin position="490"/>
        <end position="509"/>
    </location>
</feature>
<proteinExistence type="predicted"/>
<evidence type="ECO:0000256" key="2">
    <source>
        <dbReference type="ARBA" id="ARBA00022777"/>
    </source>
</evidence>
<sequence length="757" mass="83134">MKRIAVITPTAAALHLLSVQLCLMTIAGGVIAGGGLLSGHVTADDELPLSHVGDLMATPRTELIEPRPVRVRGTISSVGNGIAAGNRKRQAARSFCVEENMAGIWVRSSHAIRLGIFDVDKDVLAQLEYGVDIELEGFLEKGGFAPNITPTRVTVLGKSELPEAPKARMREFLSGADDIRRVTVAGVVQNIADENELNWLCRVETGVGHFLVRLPKKDRFTPKQLLDAEIEVTGLAGASRNWRAEFVCPRLVIDHEQDIRVRSAAPSDPFSVTKVPIESFDDYSPQGRPLHRRRIEGVVTFYDGDKSLYIQDHSTGIHVQLNENEIVDIGDRVEVSGFTDTTRYLAGIRGAALRRLGVREDPKPIPMTMTQVIADHKTMRDDENASTRSCDGLLIQLSGRLLSFQPGEYPYPHRLELDCGDSITSAFLSGGTGKLVPGVELRVSGVADIAYAPPDETANLAMPTRVNLLMRGDYDIDILSHPSWWTVQRLFAAILIVTAIALFAFVWAFTMRRTLAKQTDRLALEMRNRRDAAIEFQGAISERTRLAANLHDTLLQTMAGIAYQLEACGITEASTADPSNVHSRSGSHLETARRMVQRGQDDLRNTVWALHCLPLDAGTFADSVNQVTRKIGTEYAKKITVTCVDDFPDLADFIAGNLLLLIQEAIHNAIKYSGSDTIEIDLDVTPDGERVRLTVRDHGKGFDANHRPTSLDGHFGIEGMEQRIDRLGGTFAIESQLGEGTAVHAEIPLREFDPKIA</sequence>
<dbReference type="OrthoDB" id="290376at2"/>
<dbReference type="InterPro" id="IPR005467">
    <property type="entry name" value="His_kinase_dom"/>
</dbReference>
<accession>A0A5C5Z7W5</accession>
<dbReference type="EC" id="2.7.13.3" evidence="6"/>
<dbReference type="RefSeq" id="WP_146400180.1">
    <property type="nucleotide sequence ID" value="NZ_SJPJ01000001.1"/>
</dbReference>
<keyword evidence="4" id="KW-1133">Transmembrane helix</keyword>
<dbReference type="Gene3D" id="1.20.5.1930">
    <property type="match status" value="1"/>
</dbReference>
<evidence type="ECO:0000259" key="5">
    <source>
        <dbReference type="PROSITE" id="PS50109"/>
    </source>
</evidence>
<dbReference type="Gene3D" id="3.30.565.10">
    <property type="entry name" value="Histidine kinase-like ATPase, C-terminal domain"/>
    <property type="match status" value="1"/>
</dbReference>